<proteinExistence type="predicted"/>
<evidence type="ECO:0000313" key="1">
    <source>
        <dbReference type="EMBL" id="GKU97862.1"/>
    </source>
</evidence>
<dbReference type="EMBL" id="BPVZ01000012">
    <property type="protein sequence ID" value="GKU97862.1"/>
    <property type="molecule type" value="Genomic_DNA"/>
</dbReference>
<reference evidence="1 2" key="1">
    <citation type="journal article" date="2021" name="Commun. Biol.">
        <title>The genome of Shorea leprosula (Dipterocarpaceae) highlights the ecological relevance of drought in aseasonal tropical rainforests.</title>
        <authorList>
            <person name="Ng K.K.S."/>
            <person name="Kobayashi M.J."/>
            <person name="Fawcett J.A."/>
            <person name="Hatakeyama M."/>
            <person name="Paape T."/>
            <person name="Ng C.H."/>
            <person name="Ang C.C."/>
            <person name="Tnah L.H."/>
            <person name="Lee C.T."/>
            <person name="Nishiyama T."/>
            <person name="Sese J."/>
            <person name="O'Brien M.J."/>
            <person name="Copetti D."/>
            <person name="Mohd Noor M.I."/>
            <person name="Ong R.C."/>
            <person name="Putra M."/>
            <person name="Sireger I.Z."/>
            <person name="Indrioko S."/>
            <person name="Kosugi Y."/>
            <person name="Izuno A."/>
            <person name="Isagi Y."/>
            <person name="Lee S.L."/>
            <person name="Shimizu K.K."/>
        </authorList>
    </citation>
    <scope>NUCLEOTIDE SEQUENCE [LARGE SCALE GENOMIC DNA]</scope>
    <source>
        <strain evidence="1">214</strain>
    </source>
</reference>
<protein>
    <submittedName>
        <fullName evidence="1">Uncharacterized protein</fullName>
    </submittedName>
</protein>
<sequence>MEREYPAIDCIKPTSADKLNDLLFDRTCLMAAVVPCHQPLLLGLVAVQYGKLSSLEAYFLHCVGHVYFRMKFSFEEHVFFYGQNLTLPS</sequence>
<gene>
    <name evidence="1" type="ORF">SLEP1_g10943</name>
</gene>
<comment type="caution">
    <text evidence="1">The sequence shown here is derived from an EMBL/GenBank/DDBJ whole genome shotgun (WGS) entry which is preliminary data.</text>
</comment>
<dbReference type="Proteomes" id="UP001054252">
    <property type="component" value="Unassembled WGS sequence"/>
</dbReference>
<organism evidence="1 2">
    <name type="scientific">Rubroshorea leprosula</name>
    <dbReference type="NCBI Taxonomy" id="152421"/>
    <lineage>
        <taxon>Eukaryota</taxon>
        <taxon>Viridiplantae</taxon>
        <taxon>Streptophyta</taxon>
        <taxon>Embryophyta</taxon>
        <taxon>Tracheophyta</taxon>
        <taxon>Spermatophyta</taxon>
        <taxon>Magnoliopsida</taxon>
        <taxon>eudicotyledons</taxon>
        <taxon>Gunneridae</taxon>
        <taxon>Pentapetalae</taxon>
        <taxon>rosids</taxon>
        <taxon>malvids</taxon>
        <taxon>Malvales</taxon>
        <taxon>Dipterocarpaceae</taxon>
        <taxon>Rubroshorea</taxon>
    </lineage>
</organism>
<accession>A0AAV5IJ56</accession>
<dbReference type="AlphaFoldDB" id="A0AAV5IJ56"/>
<keyword evidence="2" id="KW-1185">Reference proteome</keyword>
<name>A0AAV5IJ56_9ROSI</name>
<evidence type="ECO:0000313" key="2">
    <source>
        <dbReference type="Proteomes" id="UP001054252"/>
    </source>
</evidence>